<dbReference type="Gene3D" id="3.30.530.20">
    <property type="match status" value="1"/>
</dbReference>
<comment type="caution">
    <text evidence="2">The sequence shown here is derived from an EMBL/GenBank/DDBJ whole genome shotgun (WGS) entry which is preliminary data.</text>
</comment>
<sequence>MANREETIYYTNSIIEEKESCDSVEKVFIDDCDACGKDKLDKSTNKNVLKNKNYEYRSNIIMNGESKSANIKGNFRNYFFSVKKRLKKTKKLFMKLRDKIKYINSISLDDKYEELSDNNSNKYKTSVNKKFSSLMLNNIYITENVDIRAETNVHSMIKSREYSSCNSTSLEKTSIDVDKRIRYSNNSLNMGVDASENKNVNNNKSISIDNNVKSLNGNNNDFNRKEKSAFSELINSCINSKDNSTAVSTSQISLHEILKSVRTEKSDEYLKRRFLELEEYRKSLSDYLNHEVDVNEPNGKVCSNLNNNVNLDIDKRTREYIKLARKLSDVSFECLLTSPVEQLCQLVYNKDGIKVWKKENKSGRVLIRTEFIVPVSPIEYLEYVTDSNNRKVYDSNSVELKTLERIFPGLEVMYVGTKRIATVYPRDIVNIRFVHGFSIKDGLKIFTKEELNLVENKSNQENFIFCSCSCSIKHPNAPERQGFVRMDLSIGSYMAIPIKTPFGIWSSISMFNEASPRGWIPSSVTRMIAAKMVPSSVENIISSMLSYYKLPYRNKITRPYSGFCNRVLSILYTDYRKYDMNKINDSNNQRSSKGPYSRLSFLFNKPLLISIHEFIALYKSNTLSEFIEQFNGVCIINRILFNIKLISSSLNHIDLISSSTDASRQISLEFTNSKSIDSNISILLMLQKQESRVTMYNISSEKISINANTNTNTNAKDFNLTNKSKIHLISSRNMHFEKQSLEKPSSFEFSESTSVIDHFDKCESKSYTDNIESKDIHIALRKDSSGNFLKIFGSSQIFDMGDPETLSSIFVSG</sequence>
<evidence type="ECO:0000259" key="1">
    <source>
        <dbReference type="PROSITE" id="PS50848"/>
    </source>
</evidence>
<dbReference type="Proteomes" id="UP001311799">
    <property type="component" value="Unassembled WGS sequence"/>
</dbReference>
<dbReference type="PANTHER" id="PTHR19308:SF14">
    <property type="entry name" value="START DOMAIN-CONTAINING PROTEIN"/>
    <property type="match status" value="1"/>
</dbReference>
<dbReference type="InterPro" id="IPR051213">
    <property type="entry name" value="START_lipid_transfer"/>
</dbReference>
<proteinExistence type="predicted"/>
<dbReference type="CDD" id="cd00177">
    <property type="entry name" value="START"/>
    <property type="match status" value="1"/>
</dbReference>
<dbReference type="GO" id="GO:0008289">
    <property type="term" value="F:lipid binding"/>
    <property type="evidence" value="ECO:0007669"/>
    <property type="project" value="InterPro"/>
</dbReference>
<dbReference type="InterPro" id="IPR023393">
    <property type="entry name" value="START-like_dom_sf"/>
</dbReference>
<reference evidence="2 3" key="1">
    <citation type="submission" date="2023-10" db="EMBL/GenBank/DDBJ databases">
        <title>Comparative genomics analysis reveals potential genetic determinants of host preference in Cryptosporidium xiaoi.</title>
        <authorList>
            <person name="Xiao L."/>
            <person name="Li J."/>
        </authorList>
    </citation>
    <scope>NUCLEOTIDE SEQUENCE [LARGE SCALE GENOMIC DNA]</scope>
    <source>
        <strain evidence="2 3">52996</strain>
    </source>
</reference>
<dbReference type="GO" id="GO:0005737">
    <property type="term" value="C:cytoplasm"/>
    <property type="evidence" value="ECO:0007669"/>
    <property type="project" value="UniProtKB-ARBA"/>
</dbReference>
<dbReference type="PANTHER" id="PTHR19308">
    <property type="entry name" value="PHOSPHATIDYLCHOLINE TRANSFER PROTEIN"/>
    <property type="match status" value="1"/>
</dbReference>
<gene>
    <name evidence="2" type="ORF">RS030_243603</name>
</gene>
<organism evidence="2 3">
    <name type="scientific">Cryptosporidium xiaoi</name>
    <dbReference type="NCBI Taxonomy" id="659607"/>
    <lineage>
        <taxon>Eukaryota</taxon>
        <taxon>Sar</taxon>
        <taxon>Alveolata</taxon>
        <taxon>Apicomplexa</taxon>
        <taxon>Conoidasida</taxon>
        <taxon>Coccidia</taxon>
        <taxon>Eucoccidiorida</taxon>
        <taxon>Eimeriorina</taxon>
        <taxon>Cryptosporidiidae</taxon>
        <taxon>Cryptosporidium</taxon>
    </lineage>
</organism>
<evidence type="ECO:0000313" key="2">
    <source>
        <dbReference type="EMBL" id="KAK6589008.1"/>
    </source>
</evidence>
<name>A0AAV9XWM5_9CRYT</name>
<keyword evidence="3" id="KW-1185">Reference proteome</keyword>
<dbReference type="InterPro" id="IPR002913">
    <property type="entry name" value="START_lipid-bd_dom"/>
</dbReference>
<feature type="domain" description="START" evidence="1">
    <location>
        <begin position="367"/>
        <end position="544"/>
    </location>
</feature>
<accession>A0AAV9XWM5</accession>
<dbReference type="SUPFAM" id="SSF55961">
    <property type="entry name" value="Bet v1-like"/>
    <property type="match status" value="1"/>
</dbReference>
<evidence type="ECO:0000313" key="3">
    <source>
        <dbReference type="Proteomes" id="UP001311799"/>
    </source>
</evidence>
<dbReference type="PROSITE" id="PS50848">
    <property type="entry name" value="START"/>
    <property type="match status" value="1"/>
</dbReference>
<dbReference type="EMBL" id="JAWDEY010000016">
    <property type="protein sequence ID" value="KAK6589008.1"/>
    <property type="molecule type" value="Genomic_DNA"/>
</dbReference>
<dbReference type="AlphaFoldDB" id="A0AAV9XWM5"/>
<protein>
    <recommendedName>
        <fullName evidence="1">START domain-containing protein</fullName>
    </recommendedName>
</protein>